<dbReference type="GeneID" id="43684008"/>
<dbReference type="STRING" id="29495.EA26_12655"/>
<evidence type="ECO:0000256" key="3">
    <source>
        <dbReference type="ARBA" id="ARBA00023002"/>
    </source>
</evidence>
<dbReference type="PROSITE" id="PS00061">
    <property type="entry name" value="ADH_SHORT"/>
    <property type="match status" value="1"/>
</dbReference>
<keyword evidence="6" id="KW-1185">Reference proteome</keyword>
<evidence type="ECO:0000313" key="6">
    <source>
        <dbReference type="Proteomes" id="UP000029994"/>
    </source>
</evidence>
<dbReference type="PRINTS" id="PR00081">
    <property type="entry name" value="GDHRDH"/>
</dbReference>
<dbReference type="Proteomes" id="UP000029994">
    <property type="component" value="Unassembled WGS sequence"/>
</dbReference>
<protein>
    <submittedName>
        <fullName evidence="5">Short-chain dehydrogenase</fullName>
    </submittedName>
</protein>
<proteinExistence type="inferred from homology"/>
<gene>
    <name evidence="5" type="ORF">EA26_12655</name>
</gene>
<comment type="similarity">
    <text evidence="1 4">Belongs to the short-chain dehydrogenases/reductases (SDR) family.</text>
</comment>
<dbReference type="eggNOG" id="COG1028">
    <property type="taxonomic scope" value="Bacteria"/>
</dbReference>
<reference evidence="5 6" key="1">
    <citation type="submission" date="2014-04" db="EMBL/GenBank/DDBJ databases">
        <title>Genome sequencing of Vibrio navarrensis strains.</title>
        <authorList>
            <person name="Gladney L.M."/>
            <person name="Katz L.S."/>
            <person name="Marino-Ramirez L."/>
            <person name="Jordan I.K."/>
        </authorList>
    </citation>
    <scope>NUCLEOTIDE SEQUENCE [LARGE SCALE GENOMIC DNA]</scope>
    <source>
        <strain evidence="5 6">ATCC 51183</strain>
    </source>
</reference>
<evidence type="ECO:0000256" key="1">
    <source>
        <dbReference type="ARBA" id="ARBA00006484"/>
    </source>
</evidence>
<keyword evidence="3" id="KW-0560">Oxidoreductase</keyword>
<dbReference type="GO" id="GO:0016491">
    <property type="term" value="F:oxidoreductase activity"/>
    <property type="evidence" value="ECO:0007669"/>
    <property type="project" value="UniProtKB-KW"/>
</dbReference>
<dbReference type="InterPro" id="IPR002347">
    <property type="entry name" value="SDR_fam"/>
</dbReference>
<dbReference type="PANTHER" id="PTHR43490:SF99">
    <property type="entry name" value="SHORT-CHAIN DEHYDROGENASE_REDUCTASE"/>
    <property type="match status" value="1"/>
</dbReference>
<evidence type="ECO:0000313" key="5">
    <source>
        <dbReference type="EMBL" id="KGK12117.1"/>
    </source>
</evidence>
<dbReference type="EMBL" id="JMCG01000001">
    <property type="protein sequence ID" value="KGK12117.1"/>
    <property type="molecule type" value="Genomic_DNA"/>
</dbReference>
<accession>A0A099LXW3</accession>
<dbReference type="PRINTS" id="PR00080">
    <property type="entry name" value="SDRFAMILY"/>
</dbReference>
<dbReference type="Pfam" id="PF00106">
    <property type="entry name" value="adh_short"/>
    <property type="match status" value="1"/>
</dbReference>
<dbReference type="Gene3D" id="3.40.50.720">
    <property type="entry name" value="NAD(P)-binding Rossmann-like Domain"/>
    <property type="match status" value="1"/>
</dbReference>
<keyword evidence="2" id="KW-0521">NADP</keyword>
<dbReference type="AlphaFoldDB" id="A0A099LXW3"/>
<evidence type="ECO:0000256" key="2">
    <source>
        <dbReference type="ARBA" id="ARBA00022857"/>
    </source>
</evidence>
<dbReference type="InterPro" id="IPR020904">
    <property type="entry name" value="Sc_DH/Rdtase_CS"/>
</dbReference>
<comment type="caution">
    <text evidence="5">The sequence shown here is derived from an EMBL/GenBank/DDBJ whole genome shotgun (WGS) entry which is preliminary data.</text>
</comment>
<organism evidence="5 6">
    <name type="scientific">Vibrio navarrensis</name>
    <dbReference type="NCBI Taxonomy" id="29495"/>
    <lineage>
        <taxon>Bacteria</taxon>
        <taxon>Pseudomonadati</taxon>
        <taxon>Pseudomonadota</taxon>
        <taxon>Gammaproteobacteria</taxon>
        <taxon>Vibrionales</taxon>
        <taxon>Vibrionaceae</taxon>
        <taxon>Vibrio</taxon>
    </lineage>
</organism>
<dbReference type="InterPro" id="IPR036291">
    <property type="entry name" value="NAD(P)-bd_dom_sf"/>
</dbReference>
<name>A0A099LXW3_9VIBR</name>
<dbReference type="PANTHER" id="PTHR43490">
    <property type="entry name" value="(+)-NEOMENTHOL DEHYDROGENASE"/>
    <property type="match status" value="1"/>
</dbReference>
<evidence type="ECO:0000256" key="4">
    <source>
        <dbReference type="RuleBase" id="RU000363"/>
    </source>
</evidence>
<sequence>MTDLQISLITGANKGIGFEIATALGKQGHTVLLSGRNATAINEAVSTLSVQGIEAFCLPMDITCDDSIQEAVRVVENLFGKIDILINNAAIRVEEYGKSPSEQPLTKWLETFDTNLFGTVNVTCRFLPLLKRSTKGKILNISSLLGSVTLHSDTTSYTYTDTFKSLPAYSASKAALNSWTAHLAYELRDTSITVNSIHPGYTKTDLNDGDGMLTPKEGSLTAIQVALDTDNSVSGQFIHMGSVLPW</sequence>
<dbReference type="RefSeq" id="WP_039427854.1">
    <property type="nucleotide sequence ID" value="NZ_CP061844.1"/>
</dbReference>
<dbReference type="SUPFAM" id="SSF51735">
    <property type="entry name" value="NAD(P)-binding Rossmann-fold domains"/>
    <property type="match status" value="1"/>
</dbReference>